<dbReference type="Pfam" id="PF18765">
    <property type="entry name" value="Polbeta"/>
    <property type="match status" value="1"/>
</dbReference>
<proteinExistence type="predicted"/>
<keyword evidence="3" id="KW-1185">Reference proteome</keyword>
<sequence length="146" mass="16874">MRRARRLLLDKGQKELMIARIAGQLDKMPEIIFAFVHGSFLDEGDFGDIDLALFVDHSCPAVKDKALEYELKMEMLLEKVAGVPVDVRVLNLSPQPFRYSVLKNGRLLFCRDEEVYADFLSHTLVSYFDFAPYRNRYLKEVLGLEI</sequence>
<dbReference type="KEGG" id="pth:PTH_2107"/>
<organism evidence="2 3">
    <name type="scientific">Pelotomaculum thermopropionicum (strain DSM 13744 / JCM 10971 / SI)</name>
    <dbReference type="NCBI Taxonomy" id="370438"/>
    <lineage>
        <taxon>Bacteria</taxon>
        <taxon>Bacillati</taxon>
        <taxon>Bacillota</taxon>
        <taxon>Clostridia</taxon>
        <taxon>Eubacteriales</taxon>
        <taxon>Desulfotomaculaceae</taxon>
        <taxon>Pelotomaculum</taxon>
    </lineage>
</organism>
<dbReference type="eggNOG" id="COG1708">
    <property type="taxonomic scope" value="Bacteria"/>
</dbReference>
<dbReference type="Proteomes" id="UP000006556">
    <property type="component" value="Chromosome"/>
</dbReference>
<dbReference type="AlphaFoldDB" id="A5D0D7"/>
<dbReference type="HOGENOM" id="CLU_130257_1_1_9"/>
<accession>A5D0D7</accession>
<protein>
    <submittedName>
        <fullName evidence="2">Predicted nucleotidyltransferases</fullName>
    </submittedName>
</protein>
<dbReference type="InterPro" id="IPR041633">
    <property type="entry name" value="Polbeta"/>
</dbReference>
<name>A5D0D7_PELTS</name>
<dbReference type="STRING" id="370438.PTH_2107"/>
<dbReference type="PANTHER" id="PTHR43852:SF3">
    <property type="entry name" value="NUCLEOTIDYLTRANSFERASE"/>
    <property type="match status" value="1"/>
</dbReference>
<dbReference type="InterPro" id="IPR052930">
    <property type="entry name" value="TA_antitoxin_MntA"/>
</dbReference>
<evidence type="ECO:0000259" key="1">
    <source>
        <dbReference type="Pfam" id="PF18765"/>
    </source>
</evidence>
<dbReference type="GO" id="GO:0016740">
    <property type="term" value="F:transferase activity"/>
    <property type="evidence" value="ECO:0007669"/>
    <property type="project" value="UniProtKB-KW"/>
</dbReference>
<keyword evidence="2" id="KW-0808">Transferase</keyword>
<dbReference type="EMBL" id="AP009389">
    <property type="protein sequence ID" value="BAF60288.1"/>
    <property type="molecule type" value="Genomic_DNA"/>
</dbReference>
<evidence type="ECO:0000313" key="3">
    <source>
        <dbReference type="Proteomes" id="UP000006556"/>
    </source>
</evidence>
<gene>
    <name evidence="2" type="ordered locus">PTH_2107</name>
</gene>
<dbReference type="SUPFAM" id="SSF81301">
    <property type="entry name" value="Nucleotidyltransferase"/>
    <property type="match status" value="1"/>
</dbReference>
<dbReference type="InterPro" id="IPR043519">
    <property type="entry name" value="NT_sf"/>
</dbReference>
<evidence type="ECO:0000313" key="2">
    <source>
        <dbReference type="EMBL" id="BAF60288.1"/>
    </source>
</evidence>
<reference evidence="3" key="1">
    <citation type="journal article" date="2008" name="Genome Res.">
        <title>The genome of Pelotomaculum thermopropionicum reveals niche-associated evolution in anaerobic microbiota.</title>
        <authorList>
            <person name="Kosaka T."/>
            <person name="Kato S."/>
            <person name="Shimoyama T."/>
            <person name="Ishii S."/>
            <person name="Abe T."/>
            <person name="Watanabe K."/>
        </authorList>
    </citation>
    <scope>NUCLEOTIDE SEQUENCE [LARGE SCALE GENOMIC DNA]</scope>
    <source>
        <strain evidence="3">DSM 13744 / JCM 10971 / SI</strain>
    </source>
</reference>
<feature type="domain" description="Polymerase beta nucleotidyltransferase" evidence="1">
    <location>
        <begin position="22"/>
        <end position="114"/>
    </location>
</feature>
<dbReference type="PANTHER" id="PTHR43852">
    <property type="entry name" value="NUCLEOTIDYLTRANSFERASE"/>
    <property type="match status" value="1"/>
</dbReference>